<evidence type="ECO:0000259" key="7">
    <source>
        <dbReference type="Pfam" id="PF00291"/>
    </source>
</evidence>
<dbReference type="InterPro" id="IPR001926">
    <property type="entry name" value="TrpB-like_PALP"/>
</dbReference>
<dbReference type="PANTHER" id="PTHR48078">
    <property type="entry name" value="THREONINE DEHYDRATASE, MITOCHONDRIAL-RELATED"/>
    <property type="match status" value="1"/>
</dbReference>
<dbReference type="EC" id="4.2.3.1" evidence="5"/>
<dbReference type="Gene3D" id="3.40.50.1100">
    <property type="match status" value="2"/>
</dbReference>
<dbReference type="GO" id="GO:0009097">
    <property type="term" value="P:isoleucine biosynthetic process"/>
    <property type="evidence" value="ECO:0007669"/>
    <property type="project" value="TreeGrafter"/>
</dbReference>
<name>A0A6N6N194_9BACT</name>
<evidence type="ECO:0000256" key="6">
    <source>
        <dbReference type="PIRSR" id="PIRSR604450-51"/>
    </source>
</evidence>
<dbReference type="GO" id="GO:0009088">
    <property type="term" value="P:threonine biosynthetic process"/>
    <property type="evidence" value="ECO:0007669"/>
    <property type="project" value="UniProtKB-UniRule"/>
</dbReference>
<dbReference type="NCBIfam" id="TIGR00260">
    <property type="entry name" value="thrC"/>
    <property type="match status" value="1"/>
</dbReference>
<evidence type="ECO:0000256" key="3">
    <source>
        <dbReference type="ARBA" id="ARBA00022898"/>
    </source>
</evidence>
<evidence type="ECO:0000256" key="2">
    <source>
        <dbReference type="ARBA" id="ARBA00005517"/>
    </source>
</evidence>
<evidence type="ECO:0000256" key="1">
    <source>
        <dbReference type="ARBA" id="ARBA00001933"/>
    </source>
</evidence>
<proteinExistence type="inferred from homology"/>
<keyword evidence="4 8" id="KW-0456">Lyase</keyword>
<accession>A0A6N6N194</accession>
<sequence>MNFSYCCTECGKRYEITPELTVCPDCAKTQQPDQPLAGVLEVMLEGEPPQNWTVADLLPVPAEYFPPAPVGDTPLWEPRNLRAELGLPNLFIKDDGANPTSSFKDRASFLVSAFAKQHGIKDIVLASTGNAGSSMAGIGAAAGQRVTLFLPEAAPPAKIIQAMQYGARVFKVRGNYDFAYALSQEYSRRHGGMNRNTAYNPMTLEGKKTVSLELFRQLGRVPDHVFVPTGDGCIIGGVIKGFADLVRLGIAERMPVIWCAQSEGSDAINRALDGDGTFAKRSATTLADSISVDVPANGHAVVRQMREHGGRTVTVPDAAILKAQAKLSSSTGLFTEPAGAAAMAGMLAARKHISPDQTVVVLATGNGLKDTKTAMQGVHEPGRAIQSIDDIKE</sequence>
<dbReference type="InterPro" id="IPR050147">
    <property type="entry name" value="Ser/Thr_Dehydratase"/>
</dbReference>
<dbReference type="GO" id="GO:0003941">
    <property type="term" value="F:L-serine ammonia-lyase activity"/>
    <property type="evidence" value="ECO:0007669"/>
    <property type="project" value="TreeGrafter"/>
</dbReference>
<dbReference type="Pfam" id="PF00291">
    <property type="entry name" value="PALP"/>
    <property type="match status" value="1"/>
</dbReference>
<evidence type="ECO:0000313" key="8">
    <source>
        <dbReference type="EMBL" id="KAB1441493.1"/>
    </source>
</evidence>
<dbReference type="GO" id="GO:0006567">
    <property type="term" value="P:L-threonine catabolic process"/>
    <property type="evidence" value="ECO:0007669"/>
    <property type="project" value="TreeGrafter"/>
</dbReference>
<feature type="modified residue" description="N6-(pyridoxal phosphate)lysine" evidence="6">
    <location>
        <position position="104"/>
    </location>
</feature>
<gene>
    <name evidence="8" type="primary">thrC</name>
    <name evidence="8" type="ORF">F8A88_11170</name>
</gene>
<protein>
    <recommendedName>
        <fullName evidence="5">Threonine synthase</fullName>
        <ecNumber evidence="5">4.2.3.1</ecNumber>
    </recommendedName>
</protein>
<dbReference type="GO" id="GO:0006565">
    <property type="term" value="P:L-serine catabolic process"/>
    <property type="evidence" value="ECO:0007669"/>
    <property type="project" value="TreeGrafter"/>
</dbReference>
<evidence type="ECO:0000313" key="9">
    <source>
        <dbReference type="Proteomes" id="UP000438699"/>
    </source>
</evidence>
<feature type="domain" description="Tryptophan synthase beta chain-like PALP" evidence="7">
    <location>
        <begin position="70"/>
        <end position="365"/>
    </location>
</feature>
<dbReference type="InterPro" id="IPR036052">
    <property type="entry name" value="TrpB-like_PALP_sf"/>
</dbReference>
<organism evidence="8 9">
    <name type="scientific">Pseudodesulfovibrio senegalensis</name>
    <dbReference type="NCBI Taxonomy" id="1721087"/>
    <lineage>
        <taxon>Bacteria</taxon>
        <taxon>Pseudomonadati</taxon>
        <taxon>Thermodesulfobacteriota</taxon>
        <taxon>Desulfovibrionia</taxon>
        <taxon>Desulfovibrionales</taxon>
        <taxon>Desulfovibrionaceae</taxon>
    </lineage>
</organism>
<dbReference type="InterPro" id="IPR004450">
    <property type="entry name" value="Thr_synthase-like"/>
</dbReference>
<dbReference type="EMBL" id="WAIE01000004">
    <property type="protein sequence ID" value="KAB1441493.1"/>
    <property type="molecule type" value="Genomic_DNA"/>
</dbReference>
<evidence type="ECO:0000256" key="4">
    <source>
        <dbReference type="ARBA" id="ARBA00023239"/>
    </source>
</evidence>
<dbReference type="AlphaFoldDB" id="A0A6N6N194"/>
<dbReference type="SUPFAM" id="SSF53686">
    <property type="entry name" value="Tryptophan synthase beta subunit-like PLP-dependent enzymes"/>
    <property type="match status" value="1"/>
</dbReference>
<comment type="similarity">
    <text evidence="2">Belongs to the threonine synthase family.</text>
</comment>
<dbReference type="PANTHER" id="PTHR48078:SF6">
    <property type="entry name" value="L-THREONINE DEHYDRATASE CATABOLIC TDCB"/>
    <property type="match status" value="1"/>
</dbReference>
<dbReference type="OrthoDB" id="9763107at2"/>
<comment type="cofactor">
    <cofactor evidence="1 6">
        <name>pyridoxal 5'-phosphate</name>
        <dbReference type="ChEBI" id="CHEBI:597326"/>
    </cofactor>
</comment>
<evidence type="ECO:0000256" key="5">
    <source>
        <dbReference type="NCBIfam" id="TIGR00260"/>
    </source>
</evidence>
<keyword evidence="3 6" id="KW-0663">Pyridoxal phosphate</keyword>
<dbReference type="RefSeq" id="WP_151151236.1">
    <property type="nucleotide sequence ID" value="NZ_WAIE01000004.1"/>
</dbReference>
<comment type="caution">
    <text evidence="8">The sequence shown here is derived from an EMBL/GenBank/DDBJ whole genome shotgun (WGS) entry which is preliminary data.</text>
</comment>
<dbReference type="Proteomes" id="UP000438699">
    <property type="component" value="Unassembled WGS sequence"/>
</dbReference>
<keyword evidence="9" id="KW-1185">Reference proteome</keyword>
<dbReference type="GO" id="GO:0004795">
    <property type="term" value="F:threonine synthase activity"/>
    <property type="evidence" value="ECO:0007669"/>
    <property type="project" value="UniProtKB-UniRule"/>
</dbReference>
<reference evidence="8 9" key="1">
    <citation type="journal article" date="2017" name="Int. J. Syst. Evol. Microbiol.">
        <title>Desulfovibrio senegalensis sp. nov., a mesophilic sulfate reducer isolated from marine sediment.</title>
        <authorList>
            <person name="Thioye A."/>
            <person name="Gam Z.B.A."/>
            <person name="Mbengue M."/>
            <person name="Cayol J.L."/>
            <person name="Joseph-Bartoli M."/>
            <person name="Toure-Kane C."/>
            <person name="Labat M."/>
        </authorList>
    </citation>
    <scope>NUCLEOTIDE SEQUENCE [LARGE SCALE GENOMIC DNA]</scope>
    <source>
        <strain evidence="8 9">DSM 101509</strain>
    </source>
</reference>
<dbReference type="GO" id="GO:0004794">
    <property type="term" value="F:threonine deaminase activity"/>
    <property type="evidence" value="ECO:0007669"/>
    <property type="project" value="TreeGrafter"/>
</dbReference>